<evidence type="ECO:0000313" key="4">
    <source>
        <dbReference type="EMBL" id="RWX73470.1"/>
    </source>
</evidence>
<evidence type="ECO:0000256" key="3">
    <source>
        <dbReference type="PIRSR" id="PIRSR605502-1"/>
    </source>
</evidence>
<proteinExistence type="inferred from homology"/>
<organism evidence="4 5">
    <name type="scientific">Methanosuratincola subterraneus</name>
    <dbReference type="NCBI Taxonomy" id="2593994"/>
    <lineage>
        <taxon>Archaea</taxon>
        <taxon>Thermoproteota</taxon>
        <taxon>Methanosuratincolia</taxon>
        <taxon>Candidatus Methanomethylicales</taxon>
        <taxon>Candidatus Methanomethylicaceae</taxon>
        <taxon>Candidatus Methanosuratincola (ex Vanwonterghem et al. 2016)</taxon>
    </lineage>
</organism>
<feature type="binding site" evidence="3">
    <location>
        <position position="280"/>
    </location>
    <ligand>
        <name>Mg(2+)</name>
        <dbReference type="ChEBI" id="CHEBI:18420"/>
        <label>1</label>
    </ligand>
</feature>
<comment type="caution">
    <text evidence="4">The sequence shown here is derived from an EMBL/GenBank/DDBJ whole genome shotgun (WGS) entry which is preliminary data.</text>
</comment>
<keyword evidence="3" id="KW-0460">Magnesium</keyword>
<evidence type="ECO:0000313" key="5">
    <source>
        <dbReference type="Proteomes" id="UP000288215"/>
    </source>
</evidence>
<dbReference type="InterPro" id="IPR050792">
    <property type="entry name" value="ADP-ribosylglycohydrolase"/>
</dbReference>
<dbReference type="PANTHER" id="PTHR16222:SF24">
    <property type="entry name" value="ADP-RIBOSYLHYDROLASE ARH3"/>
    <property type="match status" value="1"/>
</dbReference>
<dbReference type="GO" id="GO:0046872">
    <property type="term" value="F:metal ion binding"/>
    <property type="evidence" value="ECO:0007669"/>
    <property type="project" value="UniProtKB-KW"/>
</dbReference>
<feature type="binding site" evidence="3">
    <location>
        <position position="277"/>
    </location>
    <ligand>
        <name>Mg(2+)</name>
        <dbReference type="ChEBI" id="CHEBI:18420"/>
        <label>1</label>
    </ligand>
</feature>
<keyword evidence="2" id="KW-0378">Hydrolase</keyword>
<dbReference type="EMBL" id="RXGA01000003">
    <property type="protein sequence ID" value="RWX73470.1"/>
    <property type="molecule type" value="Genomic_DNA"/>
</dbReference>
<dbReference type="Pfam" id="PF03747">
    <property type="entry name" value="ADP_ribosyl_GH"/>
    <property type="match status" value="1"/>
</dbReference>
<dbReference type="InterPro" id="IPR005502">
    <property type="entry name" value="Ribosyl_crysJ1"/>
</dbReference>
<dbReference type="PANTHER" id="PTHR16222">
    <property type="entry name" value="ADP-RIBOSYLGLYCOHYDROLASE"/>
    <property type="match status" value="1"/>
</dbReference>
<evidence type="ECO:0000256" key="2">
    <source>
        <dbReference type="ARBA" id="ARBA00022801"/>
    </source>
</evidence>
<dbReference type="GO" id="GO:0016787">
    <property type="term" value="F:hydrolase activity"/>
    <property type="evidence" value="ECO:0007669"/>
    <property type="project" value="UniProtKB-KW"/>
</dbReference>
<protein>
    <recommendedName>
        <fullName evidence="6">ADP-ribosylglycohydrolase family protein</fullName>
    </recommendedName>
</protein>
<feature type="binding site" evidence="3">
    <location>
        <position position="60"/>
    </location>
    <ligand>
        <name>Mg(2+)</name>
        <dbReference type="ChEBI" id="CHEBI:18420"/>
        <label>1</label>
    </ligand>
</feature>
<dbReference type="Gene3D" id="1.10.4080.10">
    <property type="entry name" value="ADP-ribosylation/Crystallin J1"/>
    <property type="match status" value="1"/>
</dbReference>
<evidence type="ECO:0008006" key="6">
    <source>
        <dbReference type="Google" id="ProtNLM"/>
    </source>
</evidence>
<comment type="similarity">
    <text evidence="1">Belongs to the ADP-ribosylglycohydrolase family.</text>
</comment>
<dbReference type="AlphaFoldDB" id="A0A444L7E4"/>
<feature type="binding site" evidence="3">
    <location>
        <position position="279"/>
    </location>
    <ligand>
        <name>Mg(2+)</name>
        <dbReference type="ChEBI" id="CHEBI:18420"/>
        <label>1</label>
    </ligand>
</feature>
<comment type="cofactor">
    <cofactor evidence="3">
        <name>Mg(2+)</name>
        <dbReference type="ChEBI" id="CHEBI:18420"/>
    </cofactor>
    <text evidence="3">Binds 2 magnesium ions per subunit.</text>
</comment>
<reference evidence="4 5" key="1">
    <citation type="submission" date="2018-12" db="EMBL/GenBank/DDBJ databases">
        <title>The complete genome of the methanogenic archaea of the candidate phylum Verstraetearchaeota, obtained from the metagenome of underground thermal water.</title>
        <authorList>
            <person name="Kadnikov V.V."/>
            <person name="Mardanov A.V."/>
            <person name="Beletsky A.V."/>
            <person name="Karnachuk O.V."/>
            <person name="Ravin N.V."/>
        </authorList>
    </citation>
    <scope>NUCLEOTIDE SEQUENCE [LARGE SCALE GENOMIC DNA]</scope>
    <source>
        <strain evidence="4">Ch88</strain>
    </source>
</reference>
<name>A0A444L7E4_METS7</name>
<feature type="binding site" evidence="3">
    <location>
        <position position="59"/>
    </location>
    <ligand>
        <name>Mg(2+)</name>
        <dbReference type="ChEBI" id="CHEBI:18420"/>
        <label>1</label>
    </ligand>
</feature>
<dbReference type="SUPFAM" id="SSF101478">
    <property type="entry name" value="ADP-ribosylglycohydrolase"/>
    <property type="match status" value="1"/>
</dbReference>
<evidence type="ECO:0000256" key="1">
    <source>
        <dbReference type="ARBA" id="ARBA00010702"/>
    </source>
</evidence>
<dbReference type="InterPro" id="IPR036705">
    <property type="entry name" value="Ribosyl_crysJ1_sf"/>
</dbReference>
<gene>
    <name evidence="4" type="ORF">Metus_1444</name>
</gene>
<accession>A0A444L7E4</accession>
<dbReference type="Proteomes" id="UP000288215">
    <property type="component" value="Unassembled WGS sequence"/>
</dbReference>
<keyword evidence="3" id="KW-0479">Metal-binding</keyword>
<feature type="binding site" evidence="3">
    <location>
        <position position="61"/>
    </location>
    <ligand>
        <name>Mg(2+)</name>
        <dbReference type="ChEBI" id="CHEBI:18420"/>
        <label>1</label>
    </ligand>
</feature>
<sequence length="329" mass="35605">MRPRGIEERIRGGIYGVAIGDALGATLEYLDRNEIGRKYGQLRDIVGGGWLSLKPGSWTDDTEMTLAVAEGIAESPDDPVPRIGAAFIRWKSTNPPDIGPTIRAAFHAWEQGGLSHREWHLAAERAHEMLGGRSAGNGALMRTLPVSLAYADPRTVFRRAVEIARMTHWDPIAGLSCALYCLFARELLEGTREKSMGIGLGLGAAFQRAKDLMSSLEGFREFEPAWRSVPEIRLPISVSALNPTGYAVNSLICALWAFTEHKSFEDAVVAAVNLGGDADTIGAITGGLAGVHWGYGSIPTRWIGKLTADQRARLDSAVQGILRVREGST</sequence>